<dbReference type="RefSeq" id="WP_014862474.1">
    <property type="nucleotide sequence ID" value="NZ_JBGCWH010000002.1"/>
</dbReference>
<geneLocation type="plasmid" evidence="1">
    <name>pGTC3</name>
</geneLocation>
<accession>A0A1W6QXS7</accession>
<name>A0A1W6QXS7_ENTFL</name>
<protein>
    <submittedName>
        <fullName evidence="1">Uncharacterized protein</fullName>
    </submittedName>
</protein>
<keyword evidence="1" id="KW-0614">Plasmid</keyword>
<organism evidence="1">
    <name type="scientific">Enterococcus faecalis</name>
    <name type="common">Streptococcus faecalis</name>
    <dbReference type="NCBI Taxonomy" id="1351"/>
    <lineage>
        <taxon>Bacteria</taxon>
        <taxon>Bacillati</taxon>
        <taxon>Bacillota</taxon>
        <taxon>Bacilli</taxon>
        <taxon>Lactobacillales</taxon>
        <taxon>Enterococcaceae</taxon>
        <taxon>Enterococcus</taxon>
    </lineage>
</organism>
<sequence length="115" mass="13524">MSEYNICREFEGKLLTLETIQSFSDVPEKKHFLKVRKMLEKEGFDPDSFRIGEIPAEYVYYFERAVTEPGIDYFSVYANEEDKLIPQYTTLECNSKGHNTFDCSTIRESIDKHEC</sequence>
<evidence type="ECO:0000313" key="1">
    <source>
        <dbReference type="EMBL" id="ARO46296.1"/>
    </source>
</evidence>
<proteinExistence type="predicted"/>
<dbReference type="EMBL" id="KY303941">
    <property type="protein sequence ID" value="ARO46296.1"/>
    <property type="molecule type" value="Genomic_DNA"/>
</dbReference>
<reference evidence="1" key="1">
    <citation type="submission" date="2016-12" db="EMBL/GenBank/DDBJ databases">
        <title>Characterization of a Plasmid Isolated from Enterococcus faecalis found in the Fecal Material of a Blue Whale.</title>
        <authorList>
            <person name="McLaughlin R."/>
        </authorList>
    </citation>
    <scope>NUCLEOTIDE SEQUENCE</scope>
    <source>
        <strain evidence="1">3</strain>
        <plasmid evidence="1">pGTC3</plasmid>
    </source>
</reference>
<dbReference type="AlphaFoldDB" id="A0A1W6QXS7"/>